<dbReference type="AlphaFoldDB" id="A0A6S6SP93"/>
<name>A0A6S6SP93_9BACT</name>
<sequence>MNAQNHIETDKNSKVQNIINSLEEFMSEINDDKFCMMEGTLSKAKFEFWEKVHQARKNKTDAQNFVLGQKSELDARFLRLAINSYIHTISKLDSIDNFIKVALRINDNLLLDVDVWVELEDEDELAERDITLATANFNTKIQNLGYYFNLMVVEASDNIEIPEGFDLFDLSELRS</sequence>
<reference evidence="1" key="1">
    <citation type="submission" date="2020-01" db="EMBL/GenBank/DDBJ databases">
        <authorList>
            <person name="Meier V. D."/>
            <person name="Meier V D."/>
        </authorList>
    </citation>
    <scope>NUCLEOTIDE SEQUENCE</scope>
    <source>
        <strain evidence="1">HLG_WM_MAG_10</strain>
    </source>
</reference>
<gene>
    <name evidence="1" type="ORF">HELGO_WM35994</name>
</gene>
<organism evidence="1">
    <name type="scientific">uncultured Aureispira sp</name>
    <dbReference type="NCBI Taxonomy" id="1331704"/>
    <lineage>
        <taxon>Bacteria</taxon>
        <taxon>Pseudomonadati</taxon>
        <taxon>Bacteroidota</taxon>
        <taxon>Saprospiria</taxon>
        <taxon>Saprospirales</taxon>
        <taxon>Saprospiraceae</taxon>
        <taxon>Aureispira</taxon>
        <taxon>environmental samples</taxon>
    </lineage>
</organism>
<proteinExistence type="predicted"/>
<dbReference type="EMBL" id="CACVAQ010000149">
    <property type="protein sequence ID" value="CAA6809080.1"/>
    <property type="molecule type" value="Genomic_DNA"/>
</dbReference>
<protein>
    <submittedName>
        <fullName evidence="1">Uncharacterized protein</fullName>
    </submittedName>
</protein>
<accession>A0A6S6SP93</accession>
<evidence type="ECO:0000313" key="1">
    <source>
        <dbReference type="EMBL" id="CAA6809080.1"/>
    </source>
</evidence>